<feature type="region of interest" description="Disordered" evidence="1">
    <location>
        <begin position="1"/>
        <end position="32"/>
    </location>
</feature>
<evidence type="ECO:0000313" key="2">
    <source>
        <dbReference type="EMBL" id="TQV94334.1"/>
    </source>
</evidence>
<dbReference type="Proteomes" id="UP000315783">
    <property type="component" value="Unassembled WGS sequence"/>
</dbReference>
<protein>
    <submittedName>
        <fullName evidence="2">Uncharacterized protein</fullName>
    </submittedName>
</protein>
<feature type="region of interest" description="Disordered" evidence="1">
    <location>
        <begin position="166"/>
        <end position="187"/>
    </location>
</feature>
<dbReference type="STRING" id="43265.A0A545UXX8"/>
<reference evidence="2 3" key="1">
    <citation type="journal article" date="2019" name="Appl. Microbiol. Biotechnol.">
        <title>Genome sequence of Isaria javanica and comparative genome analysis insights into family S53 peptidase evolution in fungal entomopathogens.</title>
        <authorList>
            <person name="Lin R."/>
            <person name="Zhang X."/>
            <person name="Xin B."/>
            <person name="Zou M."/>
            <person name="Gao Y."/>
            <person name="Qin F."/>
            <person name="Hu Q."/>
            <person name="Xie B."/>
            <person name="Cheng X."/>
        </authorList>
    </citation>
    <scope>NUCLEOTIDE SEQUENCE [LARGE SCALE GENOMIC DNA]</scope>
    <source>
        <strain evidence="2 3">IJ1G</strain>
    </source>
</reference>
<proteinExistence type="predicted"/>
<organism evidence="2 3">
    <name type="scientific">Cordyceps javanica</name>
    <dbReference type="NCBI Taxonomy" id="43265"/>
    <lineage>
        <taxon>Eukaryota</taxon>
        <taxon>Fungi</taxon>
        <taxon>Dikarya</taxon>
        <taxon>Ascomycota</taxon>
        <taxon>Pezizomycotina</taxon>
        <taxon>Sordariomycetes</taxon>
        <taxon>Hypocreomycetidae</taxon>
        <taxon>Hypocreales</taxon>
        <taxon>Cordycipitaceae</taxon>
        <taxon>Cordyceps</taxon>
    </lineage>
</organism>
<sequence>MPGGKGKSSGGKSSGGKTSGVEGQKKQQSHSARAGLQVSFFDHGRFLRLGDICTIFCPPPLLRPLSRSRTPPLVSTPRKSRRRQRPLAIHRLKTRRRTSSRRESTVPCLLHATRASRDGELDARRLLRLRLMAAVQAAARVCRRVGLVRLRRERLARPCANFPGRLPYDSGTNSLNPSSPAVVSSDS</sequence>
<evidence type="ECO:0000313" key="3">
    <source>
        <dbReference type="Proteomes" id="UP000315783"/>
    </source>
</evidence>
<dbReference type="AlphaFoldDB" id="A0A545UXX8"/>
<keyword evidence="3" id="KW-1185">Reference proteome</keyword>
<gene>
    <name evidence="2" type="ORF">IF1G_07213</name>
</gene>
<name>A0A545UXX8_9HYPO</name>
<comment type="caution">
    <text evidence="2">The sequence shown here is derived from an EMBL/GenBank/DDBJ whole genome shotgun (WGS) entry which is preliminary data.</text>
</comment>
<accession>A0A545UXX8</accession>
<feature type="compositionally biased region" description="Polar residues" evidence="1">
    <location>
        <begin position="170"/>
        <end position="187"/>
    </location>
</feature>
<dbReference type="EMBL" id="SPUK01000010">
    <property type="protein sequence ID" value="TQV94334.1"/>
    <property type="molecule type" value="Genomic_DNA"/>
</dbReference>
<evidence type="ECO:0000256" key="1">
    <source>
        <dbReference type="SAM" id="MobiDB-lite"/>
    </source>
</evidence>
<feature type="compositionally biased region" description="Gly residues" evidence="1">
    <location>
        <begin position="1"/>
        <end position="18"/>
    </location>
</feature>